<feature type="region of interest" description="Disordered" evidence="1">
    <location>
        <begin position="1"/>
        <end position="31"/>
    </location>
</feature>
<feature type="region of interest" description="Disordered" evidence="1">
    <location>
        <begin position="95"/>
        <end position="128"/>
    </location>
</feature>
<gene>
    <name evidence="2" type="ORF">PR048_020433</name>
</gene>
<accession>A0ABQ9H6A6</accession>
<evidence type="ECO:0000256" key="1">
    <source>
        <dbReference type="SAM" id="MobiDB-lite"/>
    </source>
</evidence>
<protein>
    <submittedName>
        <fullName evidence="2">Uncharacterized protein</fullName>
    </submittedName>
</protein>
<proteinExistence type="predicted"/>
<dbReference type="EMBL" id="JARBHB010000007">
    <property type="protein sequence ID" value="KAJ8879825.1"/>
    <property type="molecule type" value="Genomic_DNA"/>
</dbReference>
<dbReference type="Proteomes" id="UP001159363">
    <property type="component" value="Chromosome 6"/>
</dbReference>
<feature type="region of interest" description="Disordered" evidence="1">
    <location>
        <begin position="326"/>
        <end position="349"/>
    </location>
</feature>
<evidence type="ECO:0000313" key="2">
    <source>
        <dbReference type="EMBL" id="KAJ8879825.1"/>
    </source>
</evidence>
<feature type="compositionally biased region" description="Low complexity" evidence="1">
    <location>
        <begin position="98"/>
        <end position="109"/>
    </location>
</feature>
<organism evidence="2 3">
    <name type="scientific">Dryococelus australis</name>
    <dbReference type="NCBI Taxonomy" id="614101"/>
    <lineage>
        <taxon>Eukaryota</taxon>
        <taxon>Metazoa</taxon>
        <taxon>Ecdysozoa</taxon>
        <taxon>Arthropoda</taxon>
        <taxon>Hexapoda</taxon>
        <taxon>Insecta</taxon>
        <taxon>Pterygota</taxon>
        <taxon>Neoptera</taxon>
        <taxon>Polyneoptera</taxon>
        <taxon>Phasmatodea</taxon>
        <taxon>Verophasmatodea</taxon>
        <taxon>Anareolatae</taxon>
        <taxon>Phasmatidae</taxon>
        <taxon>Eurycanthinae</taxon>
        <taxon>Dryococelus</taxon>
    </lineage>
</organism>
<comment type="caution">
    <text evidence="2">The sequence shown here is derived from an EMBL/GenBank/DDBJ whole genome shotgun (WGS) entry which is preliminary data.</text>
</comment>
<feature type="compositionally biased region" description="Basic and acidic residues" evidence="1">
    <location>
        <begin position="327"/>
        <end position="340"/>
    </location>
</feature>
<evidence type="ECO:0000313" key="3">
    <source>
        <dbReference type="Proteomes" id="UP001159363"/>
    </source>
</evidence>
<sequence length="1083" mass="119078">MIGKEPKELDNRGEGGSLHTPGKRRKTRPEHTVVNNINDFDLCVIRRTIQDFDIQEKRVPAIAKLLSVVKERGRILRCDDVVSDVIDSIVVRLDDSSDSSSASGACSSRSEQENPGSPLATPLPRGEARGAPSAVRWLLLTSSVSHTLAPSIRLSAIPAASLTFPSRVFSYKCSSPARPSVQCSSSSARAGRRTSGFQHARRPCYALKGRNKGEGGALFDPASCRSAKVTPLPRCTKPRRILTVKESMGEETELVIVQRDYSVVWREYSVSGWRFVAHRNPKYRLFTVKIFALFPGSAVNVDERRQAQGLTRAALYEVRCEWSSGNEDERRYRTNPEKNTRTKAVSATRARNDGNTAHLARRSDEAPEVRVSVARIAPSRLDLGLVVPTGDWLSSDTTANKDDDAAVIMAGHTQVAEQQIFVARQLVASFSHSRQAAHQSTAPREVDSHFIVNSLYQPMHCLIESRADAIKRCLVNMGRTCDDSTAWFWDADKSSAPSLRFAGIDAERRCEISAVALSLFTIDQDVTVTVFSSDGTQISSYWVRRGYCDSSIIAVVARLLETFVARVSARSSSAHWVSEARKCTAKCFKGLVACIRDVLEALKLIDDCAQTTHSGEERINQKLYWTKVCTNVRRTNLEHQTSVVGSALGSSYRLQPRLPPRTIVAGPWNTLCVKYVVAGPWNTLCAKYVVAGPWNTLCAKYVVAGPWNTLCAKYVVAGPWNILCAKYVVAGPWNTLCAKYVVAGPWNTLCAKYVVAGPWNTLCVKYVVAGPWNTLCVKYVVAGPWNILCVKYVVAGPWNILCVKYVVAGPWNTLCVKYVAAGPWNTLCAKYIAAGPWNTLCAKYVVAGPWNILCVKYVVAGPWNTLCVKYVVAGPWNILCVKYVVAGPWNILCAKYAVAGPWNILCAKYVVAGPWNILCVKYVVAGPWNILCVKYVVAGPWNTLCVKYVVAGPWNTLCVKYVVAGPWNILCVKYVVAGPWNTLCVKYVVAGPWNTLCSWTAYRHGNTNFPAGYTRAAVVQWSHYSPPAQANRIPSPAKSLRDFLHVVGIVPDDAAGRRVFPGISRSTPPLHSGAAPCSPCNLK</sequence>
<reference evidence="2 3" key="1">
    <citation type="submission" date="2023-02" db="EMBL/GenBank/DDBJ databases">
        <title>LHISI_Scaffold_Assembly.</title>
        <authorList>
            <person name="Stuart O.P."/>
            <person name="Cleave R."/>
            <person name="Magrath M.J.L."/>
            <person name="Mikheyev A.S."/>
        </authorList>
    </citation>
    <scope>NUCLEOTIDE SEQUENCE [LARGE SCALE GENOMIC DNA]</scope>
    <source>
        <strain evidence="2">Daus_M_001</strain>
        <tissue evidence="2">Leg muscle</tissue>
    </source>
</reference>
<keyword evidence="3" id="KW-1185">Reference proteome</keyword>
<name>A0ABQ9H6A6_9NEOP</name>
<feature type="compositionally biased region" description="Basic and acidic residues" evidence="1">
    <location>
        <begin position="1"/>
        <end position="13"/>
    </location>
</feature>